<comment type="caution">
    <text evidence="2">The sequence shown here is derived from an EMBL/GenBank/DDBJ whole genome shotgun (WGS) entry which is preliminary data.</text>
</comment>
<dbReference type="EMBL" id="CYGY02000018">
    <property type="protein sequence ID" value="SIT38677.1"/>
    <property type="molecule type" value="Genomic_DNA"/>
</dbReference>
<proteinExistence type="predicted"/>
<accession>A0A1N7RUA0</accession>
<dbReference type="AlphaFoldDB" id="A0A1N7RUA0"/>
<evidence type="ECO:0000256" key="1">
    <source>
        <dbReference type="SAM" id="MobiDB-lite"/>
    </source>
</evidence>
<evidence type="ECO:0000313" key="2">
    <source>
        <dbReference type="EMBL" id="SIT38677.1"/>
    </source>
</evidence>
<organism evidence="2 3">
    <name type="scientific">Paraburkholderia piptadeniae</name>
    <dbReference type="NCBI Taxonomy" id="1701573"/>
    <lineage>
        <taxon>Bacteria</taxon>
        <taxon>Pseudomonadati</taxon>
        <taxon>Pseudomonadota</taxon>
        <taxon>Betaproteobacteria</taxon>
        <taxon>Burkholderiales</taxon>
        <taxon>Burkholderiaceae</taxon>
        <taxon>Paraburkholderia</taxon>
    </lineage>
</organism>
<name>A0A1N7RUA0_9BURK</name>
<reference evidence="2" key="1">
    <citation type="submission" date="2016-12" db="EMBL/GenBank/DDBJ databases">
        <authorList>
            <person name="Moulin L."/>
        </authorList>
    </citation>
    <scope>NUCLEOTIDE SEQUENCE [LARGE SCALE GENOMIC DNA]</scope>
    <source>
        <strain evidence="2">STM 7183</strain>
    </source>
</reference>
<keyword evidence="3" id="KW-1185">Reference proteome</keyword>
<protein>
    <submittedName>
        <fullName evidence="2">Uncharacterized protein</fullName>
    </submittedName>
</protein>
<evidence type="ECO:0000313" key="3">
    <source>
        <dbReference type="Proteomes" id="UP000195569"/>
    </source>
</evidence>
<dbReference type="Proteomes" id="UP000195569">
    <property type="component" value="Unassembled WGS sequence"/>
</dbReference>
<feature type="region of interest" description="Disordered" evidence="1">
    <location>
        <begin position="1"/>
        <end position="30"/>
    </location>
</feature>
<sequence>MLSPSFDADNTNASGPVQKAIEIRNTLENP</sequence>
<gene>
    <name evidence="2" type="ORF">BN2476_180012</name>
</gene>